<dbReference type="CDD" id="cd04080">
    <property type="entry name" value="CBM6_cellulase-like"/>
    <property type="match status" value="1"/>
</dbReference>
<dbReference type="SMART" id="SM00606">
    <property type="entry name" value="CBD_IV"/>
    <property type="match status" value="1"/>
</dbReference>
<dbReference type="PANTHER" id="PTHR11709">
    <property type="entry name" value="MULTI-COPPER OXIDASE"/>
    <property type="match status" value="1"/>
</dbReference>
<dbReference type="SUPFAM" id="SSF63829">
    <property type="entry name" value="Calcium-dependent phosphotriesterase"/>
    <property type="match status" value="1"/>
</dbReference>
<dbReference type="InterPro" id="IPR011042">
    <property type="entry name" value="6-blade_b-propeller_TolB-like"/>
</dbReference>
<feature type="domain" description="CBM6" evidence="3">
    <location>
        <begin position="909"/>
        <end position="1075"/>
    </location>
</feature>
<dbReference type="InterPro" id="IPR045087">
    <property type="entry name" value="Cu-oxidase_fam"/>
</dbReference>
<dbReference type="CDD" id="cd13853">
    <property type="entry name" value="CuRO_1_Tth-MCO_like"/>
    <property type="match status" value="1"/>
</dbReference>
<sequence>MTKDLTLYVGVCGSSSTHGPGTLINVGANMIFAMGDGAQFAAVDEKYIPAPLNVIDPGFPQTDGCFVPGAGADQGEFRSQRMDFPHGKVLMIPGKLLDSKVPITLDQLVVVSRGNRQPFRMYYHAQKDALWICDVGQGDGGTTERLFWAPDMNKRVAAAAAAGTPATAPAPYNWGWPCIEGIYPSAQQYALYDCPSEQERANYLNGLGLQTCAPVYTAVDAYTRGVAMPAGADVMWQPPQYEYRTGILDPQYPDYCGNDDNAAITSVHISDALSMPAVLRGKVMFADRVKGCVWYFDADADGHMDRTKPPHVLIANSVIVHMEEGPDGALYMADYENMRITRVYLDGTGPGTGQVAVPDATPAPTTDAYVPPANIPEAGGCFPGTGFPELGWTHQADGTFTADLTLGVVTLTTADGGTLRTRAWNGLIPGPIIRMKACQVYYLTVRNDLGAWPEGKPETGVMNGFHGPTVTNIHTHGLHISGESPADNPFVSILPGQEYTYQYRIPCDHIGGLHWYHPHKHGAVALQTHGGAAGLIVIEPMAREASVTPAAIQTMPEQYLMIQEIDPPGLQAFATQSGDRIFDSDITAAFTLVNGCSAPGAGVVVKPAMTTALANINVEAGQWTRLRLLNVGHQYNSIITIEPKVLNGVPCQLGLLAKDGVPLADAPRAVAGNALFVSLSTRLDVAIKCFVAGVVHNVAYAHVGDVGAEVAAAPTIATITVTPFLRPPADPLPLWAPCRPGYLTDARKVPRRLRGPPFDLTVRDALNGQKFTSPDTYIRTMSNRNLEAWQITGSDKHPLHIHVDHMQLGAVGVTNQWPGAPNWNMPGDWVDSISAPGAVPVYMRPERYGGHRVMHCHIAEHSDMGIMAVMYVRYGSTAKPFPYVKNWGTCPKAEPVSTPYGGNAAKLPGTIEAEAFDLGGEAVAYHNINIDRGAPSAMRVGEASVEIDNIGAAKAITYIRDGEWLKYTVNVTKAGTYFVALNVAAAARPKGQAPLGMHWSLWLDAGNFCPAPGAKGQLLRVEDAAWNGTGGAVAFAAYAPAAALNAFTLPAGIHTLTLCFEGAAANYSFDSFTVTNCGATPGVCRAA</sequence>
<dbReference type="Pfam" id="PF07731">
    <property type="entry name" value="Cu-oxidase_2"/>
    <property type="match status" value="1"/>
</dbReference>
<dbReference type="AlphaFoldDB" id="A0A835ZCB5"/>
<dbReference type="Proteomes" id="UP000664859">
    <property type="component" value="Unassembled WGS sequence"/>
</dbReference>
<dbReference type="GO" id="GO:0005507">
    <property type="term" value="F:copper ion binding"/>
    <property type="evidence" value="ECO:0007669"/>
    <property type="project" value="InterPro"/>
</dbReference>
<comment type="caution">
    <text evidence="4">The sequence shown here is derived from an EMBL/GenBank/DDBJ whole genome shotgun (WGS) entry which is preliminary data.</text>
</comment>
<evidence type="ECO:0000313" key="5">
    <source>
        <dbReference type="Proteomes" id="UP000664859"/>
    </source>
</evidence>
<evidence type="ECO:0000313" key="4">
    <source>
        <dbReference type="EMBL" id="KAG5190438.1"/>
    </source>
</evidence>
<dbReference type="SUPFAM" id="SSF49785">
    <property type="entry name" value="Galactose-binding domain-like"/>
    <property type="match status" value="1"/>
</dbReference>
<keyword evidence="5" id="KW-1185">Reference proteome</keyword>
<organism evidence="4 5">
    <name type="scientific">Tribonema minus</name>
    <dbReference type="NCBI Taxonomy" id="303371"/>
    <lineage>
        <taxon>Eukaryota</taxon>
        <taxon>Sar</taxon>
        <taxon>Stramenopiles</taxon>
        <taxon>Ochrophyta</taxon>
        <taxon>PX clade</taxon>
        <taxon>Xanthophyceae</taxon>
        <taxon>Tribonematales</taxon>
        <taxon>Tribonemataceae</taxon>
        <taxon>Tribonema</taxon>
    </lineage>
</organism>
<reference evidence="4" key="1">
    <citation type="submission" date="2021-02" db="EMBL/GenBank/DDBJ databases">
        <title>First Annotated Genome of the Yellow-green Alga Tribonema minus.</title>
        <authorList>
            <person name="Mahan K.M."/>
        </authorList>
    </citation>
    <scope>NUCLEOTIDE SEQUENCE</scope>
    <source>
        <strain evidence="4">UTEX B ZZ1240</strain>
    </source>
</reference>
<name>A0A835ZCB5_9STRA</name>
<dbReference type="Pfam" id="PF03422">
    <property type="entry name" value="CBM_6"/>
    <property type="match status" value="1"/>
</dbReference>
<dbReference type="OrthoDB" id="2121828at2759"/>
<dbReference type="Gene3D" id="2.60.120.260">
    <property type="entry name" value="Galactose-binding domain-like"/>
    <property type="match status" value="1"/>
</dbReference>
<keyword evidence="2" id="KW-0732">Signal</keyword>
<dbReference type="InterPro" id="IPR011706">
    <property type="entry name" value="Cu-oxidase_C"/>
</dbReference>
<dbReference type="SUPFAM" id="SSF49503">
    <property type="entry name" value="Cupredoxins"/>
    <property type="match status" value="2"/>
</dbReference>
<evidence type="ECO:0000256" key="2">
    <source>
        <dbReference type="ARBA" id="ARBA00022729"/>
    </source>
</evidence>
<gene>
    <name evidence="4" type="ORF">JKP88DRAFT_175697</name>
</gene>
<dbReference type="Gene3D" id="2.60.40.420">
    <property type="entry name" value="Cupredoxins - blue copper proteins"/>
    <property type="match status" value="2"/>
</dbReference>
<dbReference type="GO" id="GO:0030246">
    <property type="term" value="F:carbohydrate binding"/>
    <property type="evidence" value="ECO:0007669"/>
    <property type="project" value="InterPro"/>
</dbReference>
<dbReference type="InterPro" id="IPR011707">
    <property type="entry name" value="Cu-oxidase-like_N"/>
</dbReference>
<dbReference type="GO" id="GO:0016491">
    <property type="term" value="F:oxidoreductase activity"/>
    <property type="evidence" value="ECO:0007669"/>
    <property type="project" value="InterPro"/>
</dbReference>
<comment type="similarity">
    <text evidence="1">Belongs to the multicopper oxidase family.</text>
</comment>
<dbReference type="InterPro" id="IPR008979">
    <property type="entry name" value="Galactose-bd-like_sf"/>
</dbReference>
<dbReference type="Gene3D" id="2.120.10.30">
    <property type="entry name" value="TolB, C-terminal domain"/>
    <property type="match status" value="1"/>
</dbReference>
<proteinExistence type="inferred from homology"/>
<protein>
    <recommendedName>
        <fullName evidence="3">CBM6 domain-containing protein</fullName>
    </recommendedName>
</protein>
<dbReference type="InterPro" id="IPR005084">
    <property type="entry name" value="CBM6"/>
</dbReference>
<evidence type="ECO:0000259" key="3">
    <source>
        <dbReference type="PROSITE" id="PS51175"/>
    </source>
</evidence>
<evidence type="ECO:0000256" key="1">
    <source>
        <dbReference type="ARBA" id="ARBA00010609"/>
    </source>
</evidence>
<dbReference type="EMBL" id="JAFCMP010000034">
    <property type="protein sequence ID" value="KAG5190438.1"/>
    <property type="molecule type" value="Genomic_DNA"/>
</dbReference>
<dbReference type="InterPro" id="IPR006584">
    <property type="entry name" value="Cellulose-bd_IV"/>
</dbReference>
<dbReference type="PROSITE" id="PS51175">
    <property type="entry name" value="CBM6"/>
    <property type="match status" value="1"/>
</dbReference>
<accession>A0A835ZCB5</accession>
<dbReference type="InterPro" id="IPR008972">
    <property type="entry name" value="Cupredoxin"/>
</dbReference>
<dbReference type="PANTHER" id="PTHR11709:SF2">
    <property type="entry name" value="MULTICOPPER OXIDASE LPR1"/>
    <property type="match status" value="1"/>
</dbReference>
<dbReference type="Pfam" id="PF07732">
    <property type="entry name" value="Cu-oxidase_3"/>
    <property type="match status" value="1"/>
</dbReference>